<sequence>MSTNIVLPTLAAFTQSRLTALLKSATTIDFDSAFDAFFATPVNVTVNGKHLSRDQYKQQLLEQSAAAPEQGGATVTINGELEVAGTQGQLSGLVGIFYTTLVESKYLILGAPAQSKITSSFNVIIAPTQHDSQPSNVHGGPDPRRVTTVNQVITEQTFHNLSFGPGPVKLSAQQGPFGGHFGPGPVRLPSEDISFGPGPVKLPAQQGPFGGHFGPGPVRLPPSETGAQGETLPGDGEFGVGPVVIPGETIGEEKSS</sequence>
<reference evidence="1" key="1">
    <citation type="journal article" date="2021" name="New Phytol.">
        <title>Evolutionary innovations through gain and loss of genes in the ectomycorrhizal Boletales.</title>
        <authorList>
            <person name="Wu G."/>
            <person name="Miyauchi S."/>
            <person name="Morin E."/>
            <person name="Kuo A."/>
            <person name="Drula E."/>
            <person name="Varga T."/>
            <person name="Kohler A."/>
            <person name="Feng B."/>
            <person name="Cao Y."/>
            <person name="Lipzen A."/>
            <person name="Daum C."/>
            <person name="Hundley H."/>
            <person name="Pangilinan J."/>
            <person name="Johnson J."/>
            <person name="Barry K."/>
            <person name="LaButti K."/>
            <person name="Ng V."/>
            <person name="Ahrendt S."/>
            <person name="Min B."/>
            <person name="Choi I.G."/>
            <person name="Park H."/>
            <person name="Plett J.M."/>
            <person name="Magnuson J."/>
            <person name="Spatafora J.W."/>
            <person name="Nagy L.G."/>
            <person name="Henrissat B."/>
            <person name="Grigoriev I.V."/>
            <person name="Yang Z.L."/>
            <person name="Xu J."/>
            <person name="Martin F.M."/>
        </authorList>
    </citation>
    <scope>NUCLEOTIDE SEQUENCE</scope>
    <source>
        <strain evidence="1">ATCC 28755</strain>
    </source>
</reference>
<dbReference type="Proteomes" id="UP000790377">
    <property type="component" value="Unassembled WGS sequence"/>
</dbReference>
<name>A0ACB8AI01_9AGAM</name>
<comment type="caution">
    <text evidence="1">The sequence shown here is derived from an EMBL/GenBank/DDBJ whole genome shotgun (WGS) entry which is preliminary data.</text>
</comment>
<gene>
    <name evidence="1" type="ORF">BJ138DRAFT_1003736</name>
</gene>
<dbReference type="EMBL" id="MU267643">
    <property type="protein sequence ID" value="KAH7912815.1"/>
    <property type="molecule type" value="Genomic_DNA"/>
</dbReference>
<protein>
    <submittedName>
        <fullName evidence="1">Uncharacterized protein</fullName>
    </submittedName>
</protein>
<evidence type="ECO:0000313" key="2">
    <source>
        <dbReference type="Proteomes" id="UP000790377"/>
    </source>
</evidence>
<organism evidence="1 2">
    <name type="scientific">Hygrophoropsis aurantiaca</name>
    <dbReference type="NCBI Taxonomy" id="72124"/>
    <lineage>
        <taxon>Eukaryota</taxon>
        <taxon>Fungi</taxon>
        <taxon>Dikarya</taxon>
        <taxon>Basidiomycota</taxon>
        <taxon>Agaricomycotina</taxon>
        <taxon>Agaricomycetes</taxon>
        <taxon>Agaricomycetidae</taxon>
        <taxon>Boletales</taxon>
        <taxon>Coniophorineae</taxon>
        <taxon>Hygrophoropsidaceae</taxon>
        <taxon>Hygrophoropsis</taxon>
    </lineage>
</organism>
<accession>A0ACB8AI01</accession>
<evidence type="ECO:0000313" key="1">
    <source>
        <dbReference type="EMBL" id="KAH7912815.1"/>
    </source>
</evidence>
<keyword evidence="2" id="KW-1185">Reference proteome</keyword>
<proteinExistence type="predicted"/>